<sequence length="491" mass="54098">MLKLLFCLIGFGIMTKVHSPAVAGQFYPSDADTLKAVVDGFLDSASARPNGRVQALIVPHAGYVFSGAVAAEAYASIAPMERYERVFLIGPSHREAFMGASVDVDCDWYETPLGRLRVDTEAGFELIGADSVFRDFHNAHVREHCLEVQLPFLQERLRETPSIVPIIIGSVDGGGLRRIARVLKPYMNEDNLFVISSDFSHYPSYEDACRVDGATGEAIASGSVDRFLDVLLDNASAKVPNLATSACGQLPIAALLMMMQGREDLEIRHLDYRNSGDAAVYGDKSEVVGYHAFSVVYKEGAEKNTGASGGFSLTAEEREMLLETARRSIETAFDGKYWLPSDTQLTQTLKAECGAFVTLHLHGRLRGCIGNIVGVRPLYKTVAEMARAAAFEDDRFRPLTREELEQVHIEISVLSPLRRISSPDELVLGRDGVLMVKDGRSGTFLPQVADETGWTREEFLGHCARDKAGIGWNGWKDADLYVYQAEVFDER</sequence>
<protein>
    <recommendedName>
        <fullName evidence="2">MEMO1 family protein IAC94_06315</fullName>
    </recommendedName>
</protein>
<dbReference type="Gene3D" id="3.40.830.10">
    <property type="entry name" value="LigB-like"/>
    <property type="match status" value="1"/>
</dbReference>
<dbReference type="Gene3D" id="3.30.700.20">
    <property type="entry name" value="Hypothetical protein ph0010, domain 1"/>
    <property type="match status" value="1"/>
</dbReference>
<evidence type="ECO:0000259" key="3">
    <source>
        <dbReference type="PROSITE" id="PS51112"/>
    </source>
</evidence>
<dbReference type="PANTHER" id="PTHR11060:SF0">
    <property type="entry name" value="PROTEIN MEMO1"/>
    <property type="match status" value="1"/>
</dbReference>
<dbReference type="SUPFAM" id="SSF143447">
    <property type="entry name" value="AMMECR1-like"/>
    <property type="match status" value="1"/>
</dbReference>
<evidence type="ECO:0000313" key="5">
    <source>
        <dbReference type="Proteomes" id="UP000886744"/>
    </source>
</evidence>
<dbReference type="AlphaFoldDB" id="A0A9D1E1V3"/>
<reference evidence="4" key="2">
    <citation type="journal article" date="2021" name="PeerJ">
        <title>Extensive microbial diversity within the chicken gut microbiome revealed by metagenomics and culture.</title>
        <authorList>
            <person name="Gilroy R."/>
            <person name="Ravi A."/>
            <person name="Getino M."/>
            <person name="Pursley I."/>
            <person name="Horton D.L."/>
            <person name="Alikhan N.F."/>
            <person name="Baker D."/>
            <person name="Gharbi K."/>
            <person name="Hall N."/>
            <person name="Watson M."/>
            <person name="Adriaenssens E.M."/>
            <person name="Foster-Nyarko E."/>
            <person name="Jarju S."/>
            <person name="Secka A."/>
            <person name="Antonio M."/>
            <person name="Oren A."/>
            <person name="Chaudhuri R.R."/>
            <person name="La Ragione R."/>
            <person name="Hildebrand F."/>
            <person name="Pallen M.J."/>
        </authorList>
    </citation>
    <scope>NUCLEOTIDE SEQUENCE</scope>
    <source>
        <strain evidence="4">ChiHjej13B12-12457</strain>
    </source>
</reference>
<organism evidence="4 5">
    <name type="scientific">Candidatus Coprenecus avistercoris</name>
    <dbReference type="NCBI Taxonomy" id="2840730"/>
    <lineage>
        <taxon>Bacteria</taxon>
        <taxon>Pseudomonadati</taxon>
        <taxon>Bacteroidota</taxon>
        <taxon>Bacteroidia</taxon>
        <taxon>Bacteroidales</taxon>
        <taxon>Rikenellaceae</taxon>
        <taxon>Rikenellaceae incertae sedis</taxon>
        <taxon>Candidatus Coprenecus</taxon>
    </lineage>
</organism>
<comment type="caution">
    <text evidence="4">The sequence shown here is derived from an EMBL/GenBank/DDBJ whole genome shotgun (WGS) entry which is preliminary data.</text>
</comment>
<feature type="domain" description="AMMECR1" evidence="3">
    <location>
        <begin position="316"/>
        <end position="491"/>
    </location>
</feature>
<dbReference type="InterPro" id="IPR036071">
    <property type="entry name" value="AMMECR1_dom_sf"/>
</dbReference>
<evidence type="ECO:0000313" key="4">
    <source>
        <dbReference type="EMBL" id="HIR63116.1"/>
    </source>
</evidence>
<dbReference type="InterPro" id="IPR027485">
    <property type="entry name" value="AMMECR1_N"/>
</dbReference>
<evidence type="ECO:0000256" key="1">
    <source>
        <dbReference type="ARBA" id="ARBA00006315"/>
    </source>
</evidence>
<dbReference type="InterPro" id="IPR027623">
    <property type="entry name" value="AmmeMemoSam_A"/>
</dbReference>
<dbReference type="InterPro" id="IPR002733">
    <property type="entry name" value="AMMECR1_domain"/>
</dbReference>
<dbReference type="Pfam" id="PF01875">
    <property type="entry name" value="Memo"/>
    <property type="match status" value="1"/>
</dbReference>
<dbReference type="HAMAP" id="MF_00055">
    <property type="entry name" value="MEMO1"/>
    <property type="match status" value="1"/>
</dbReference>
<proteinExistence type="inferred from homology"/>
<dbReference type="CDD" id="cd07361">
    <property type="entry name" value="MEMO_like"/>
    <property type="match status" value="1"/>
</dbReference>
<dbReference type="NCBIfam" id="TIGR00296">
    <property type="entry name" value="TIGR00296 family protein"/>
    <property type="match status" value="1"/>
</dbReference>
<dbReference type="Gene3D" id="3.30.1490.150">
    <property type="entry name" value="Hypothetical protein ph0010, domain 2"/>
    <property type="match status" value="1"/>
</dbReference>
<dbReference type="PROSITE" id="PS51112">
    <property type="entry name" value="AMMECR1"/>
    <property type="match status" value="1"/>
</dbReference>
<dbReference type="Proteomes" id="UP000886744">
    <property type="component" value="Unassembled WGS sequence"/>
</dbReference>
<accession>A0A9D1E1V3</accession>
<dbReference type="Pfam" id="PF01871">
    <property type="entry name" value="AMMECR1"/>
    <property type="match status" value="1"/>
</dbReference>
<evidence type="ECO:0000256" key="2">
    <source>
        <dbReference type="HAMAP-Rule" id="MF_00055"/>
    </source>
</evidence>
<gene>
    <name evidence="4" type="primary">amrB</name>
    <name evidence="4" type="ORF">IAC94_06315</name>
</gene>
<dbReference type="PANTHER" id="PTHR11060">
    <property type="entry name" value="PROTEIN MEMO1"/>
    <property type="match status" value="1"/>
</dbReference>
<dbReference type="NCBIfam" id="TIGR04336">
    <property type="entry name" value="AmmeMemoSam_B"/>
    <property type="match status" value="1"/>
</dbReference>
<reference evidence="4" key="1">
    <citation type="submission" date="2020-10" db="EMBL/GenBank/DDBJ databases">
        <authorList>
            <person name="Gilroy R."/>
        </authorList>
    </citation>
    <scope>NUCLEOTIDE SEQUENCE</scope>
    <source>
        <strain evidence="4">ChiHjej13B12-12457</strain>
    </source>
</reference>
<name>A0A9D1E1V3_9BACT</name>
<dbReference type="InterPro" id="IPR023473">
    <property type="entry name" value="AMMECR1"/>
</dbReference>
<dbReference type="NCBIfam" id="TIGR04335">
    <property type="entry name" value="AmmeMemoSam_A"/>
    <property type="match status" value="1"/>
</dbReference>
<comment type="similarity">
    <text evidence="1 2">Belongs to the MEMO1 family.</text>
</comment>
<dbReference type="InterPro" id="IPR002737">
    <property type="entry name" value="MEMO1_fam"/>
</dbReference>
<dbReference type="EMBL" id="DVHI01000076">
    <property type="protein sequence ID" value="HIR63116.1"/>
    <property type="molecule type" value="Genomic_DNA"/>
</dbReference>